<comment type="caution">
    <text evidence="3">The sequence shown here is derived from an EMBL/GenBank/DDBJ whole genome shotgun (WGS) entry which is preliminary data.</text>
</comment>
<keyword evidence="4" id="KW-1185">Reference proteome</keyword>
<sequence length="65" mass="7802">MSIRKCTICRSYYDDGRGHPCPGLRTVDWVRFLRSLRDWMANDNNARFEAYYARWREGRRGEQAA</sequence>
<evidence type="ECO:0000313" key="5">
    <source>
        <dbReference type="Proteomes" id="UP000070598"/>
    </source>
</evidence>
<dbReference type="EMBL" id="JYIK01001106">
    <property type="protein sequence ID" value="KWX06344.1"/>
    <property type="molecule type" value="Genomic_DNA"/>
</dbReference>
<accession>A0A132N8A1</accession>
<protein>
    <submittedName>
        <fullName evidence="3">Uncharacterized protein</fullName>
    </submittedName>
</protein>
<dbReference type="EMBL" id="JYIJ01000017">
    <property type="protein sequence ID" value="KWX03373.1"/>
    <property type="molecule type" value="Genomic_DNA"/>
</dbReference>
<reference evidence="1" key="3">
    <citation type="submission" date="2015-04" db="EMBL/GenBank/DDBJ databases">
        <title>Physiological reanalysis, assessment of diazotrophy, and genome sequences of multiple isolates of Streptomyces thermoautotrophicus.</title>
        <authorList>
            <person name="MacKellar D.C."/>
            <person name="Lieber L."/>
            <person name="Norman J."/>
            <person name="Bolger A."/>
            <person name="Tobin C."/>
            <person name="Murray J.W."/>
            <person name="Woodward J."/>
            <person name="Friesen M."/>
            <person name="Prell J."/>
        </authorList>
    </citation>
    <scope>NUCLEOTIDE SEQUENCE [LARGE SCALE GENOMIC DNA]</scope>
    <source>
        <strain evidence="1">H1</strain>
    </source>
</reference>
<dbReference type="EMBL" id="LAXD01000001">
    <property type="protein sequence ID" value="KWX02154.1"/>
    <property type="molecule type" value="Genomic_DNA"/>
</dbReference>
<evidence type="ECO:0000313" key="2">
    <source>
        <dbReference type="EMBL" id="KWX03373.1"/>
    </source>
</evidence>
<reference evidence="5" key="1">
    <citation type="submission" date="2015-02" db="EMBL/GenBank/DDBJ databases">
        <title>Physiological reanalysis, assessment of diazotrophy, and genome sequences of multiple isolates of Streptomyces thermoautotrophicus.</title>
        <authorList>
            <person name="MacKellar D.C."/>
            <person name="Lieber L."/>
            <person name="Norman J."/>
            <person name="Bolger A."/>
            <person name="Tobin C."/>
            <person name="Murray J.W."/>
            <person name="Friesen M."/>
            <person name="Prell J."/>
        </authorList>
    </citation>
    <scope>NUCLEOTIDE SEQUENCE [LARGE SCALE GENOMIC DNA]</scope>
    <source>
        <strain evidence="5">UBT1</strain>
    </source>
</reference>
<organism evidence="3 5">
    <name type="scientific">Carbonactinospora thermoautotrophica</name>
    <dbReference type="NCBI Taxonomy" id="1469144"/>
    <lineage>
        <taxon>Bacteria</taxon>
        <taxon>Bacillati</taxon>
        <taxon>Actinomycetota</taxon>
        <taxon>Actinomycetes</taxon>
        <taxon>Kitasatosporales</taxon>
        <taxon>Carbonactinosporaceae</taxon>
        <taxon>Carbonactinospora</taxon>
    </lineage>
</organism>
<dbReference type="PATRIC" id="fig|1469144.10.peg.3443"/>
<evidence type="ECO:0000313" key="6">
    <source>
        <dbReference type="Proteomes" id="UP000070659"/>
    </source>
</evidence>
<name>A0A132N8A1_9ACTN</name>
<evidence type="ECO:0000313" key="3">
    <source>
        <dbReference type="EMBL" id="KWX06344.1"/>
    </source>
</evidence>
<dbReference type="AlphaFoldDB" id="A0A132N8A1"/>
<evidence type="ECO:0000313" key="4">
    <source>
        <dbReference type="Proteomes" id="UP000070188"/>
    </source>
</evidence>
<reference evidence="3 6" key="2">
    <citation type="submission" date="2015-02" db="EMBL/GenBank/DDBJ databases">
        <title>Physiological reanalysis, assessment of diazotrophy, and genome sequences of multiple isolates of Streptomyces thermoautotrophicus.</title>
        <authorList>
            <person name="MacKellar D.C."/>
            <person name="Lieber L."/>
            <person name="Norman J."/>
            <person name="Bolger A."/>
            <person name="Tobin C."/>
            <person name="Murray J.W."/>
            <person name="Prell J."/>
        </authorList>
    </citation>
    <scope>NUCLEOTIDE SEQUENCE [LARGE SCALE GENOMIC DNA]</scope>
    <source>
        <strain evidence="3 6">UBT1</strain>
    </source>
</reference>
<dbReference type="RefSeq" id="WP_066889009.1">
    <property type="nucleotide sequence ID" value="NZ_CP171739.1"/>
</dbReference>
<dbReference type="Proteomes" id="UP000070188">
    <property type="component" value="Unassembled WGS sequence"/>
</dbReference>
<dbReference type="Proteomes" id="UP000070598">
    <property type="component" value="Unassembled WGS sequence"/>
</dbReference>
<reference evidence="4" key="4">
    <citation type="submission" date="2015-04" db="EMBL/GenBank/DDBJ databases">
        <title>Physiological reanalysis, assessment of diazotrophy, and genome sequences of multiple isolates of Streptomyces thermoautotrophicus.</title>
        <authorList>
            <person name="MacKellar D.C."/>
            <person name="Lieber L."/>
            <person name="Norman J."/>
            <person name="Bolger A."/>
            <person name="Tobin C."/>
            <person name="Murray J.W."/>
            <person name="Chang R."/>
            <person name="Ford T."/>
            <person name="Nguyen P.Q."/>
            <person name="Woodward J."/>
            <person name="Permingeat H."/>
            <person name="Joshi N.S."/>
            <person name="Silver P.A."/>
            <person name="Usadel B."/>
            <person name="Rutherford A.W."/>
            <person name="Friesen M."/>
            <person name="Prell J."/>
        </authorList>
    </citation>
    <scope>NUCLEOTIDE SEQUENCE [LARGE SCALE GENOMIC DNA]</scope>
    <source>
        <strain evidence="4">H1</strain>
    </source>
</reference>
<evidence type="ECO:0000313" key="1">
    <source>
        <dbReference type="EMBL" id="KWX02154.1"/>
    </source>
</evidence>
<proteinExistence type="predicted"/>
<gene>
    <name evidence="1" type="ORF">LI90_3196</name>
    <name evidence="2" type="ORF">TH66_10515</name>
    <name evidence="3" type="ORF">TR74_22310</name>
</gene>
<dbReference type="Proteomes" id="UP000070659">
    <property type="component" value="Unassembled WGS sequence"/>
</dbReference>